<dbReference type="InterPro" id="IPR013766">
    <property type="entry name" value="Thioredoxin_domain"/>
</dbReference>
<evidence type="ECO:0000256" key="1">
    <source>
        <dbReference type="ARBA" id="ARBA00008987"/>
    </source>
</evidence>
<dbReference type="GO" id="GO:0005737">
    <property type="term" value="C:cytoplasm"/>
    <property type="evidence" value="ECO:0007669"/>
    <property type="project" value="TreeGrafter"/>
</dbReference>
<evidence type="ECO:0000256" key="3">
    <source>
        <dbReference type="SAM" id="MobiDB-lite"/>
    </source>
</evidence>
<dbReference type="STRING" id="446469.Sked_10300"/>
<dbReference type="AlphaFoldDB" id="D1BCY1"/>
<reference evidence="5 6" key="1">
    <citation type="journal article" date="2009" name="Stand. Genomic Sci.">
        <title>Complete genome sequence of Sanguibacter keddieii type strain (ST-74).</title>
        <authorList>
            <person name="Ivanova N."/>
            <person name="Sikorski J."/>
            <person name="Sims D."/>
            <person name="Brettin T."/>
            <person name="Detter J.C."/>
            <person name="Han C."/>
            <person name="Lapidus A."/>
            <person name="Copeland A."/>
            <person name="Glavina Del Rio T."/>
            <person name="Nolan M."/>
            <person name="Chen F."/>
            <person name="Lucas S."/>
            <person name="Tice H."/>
            <person name="Cheng J.F."/>
            <person name="Bruce D."/>
            <person name="Goodwin L."/>
            <person name="Pitluck S."/>
            <person name="Pati A."/>
            <person name="Mavromatis K."/>
            <person name="Chen A."/>
            <person name="Palaniappan K."/>
            <person name="D'haeseleer P."/>
            <person name="Chain P."/>
            <person name="Bristow J."/>
            <person name="Eisen J.A."/>
            <person name="Markowitz V."/>
            <person name="Hugenholtz P."/>
            <person name="Goker M."/>
            <person name="Pukall R."/>
            <person name="Klenk H.P."/>
            <person name="Kyrpides N.C."/>
        </authorList>
    </citation>
    <scope>NUCLEOTIDE SEQUENCE [LARGE SCALE GENOMIC DNA]</scope>
    <source>
        <strain evidence="6">ATCC 51767 / DSM 10542 / NCFB 3025 / ST-74</strain>
    </source>
</reference>
<dbReference type="HOGENOM" id="CLU_046120_0_0_11"/>
<dbReference type="SUPFAM" id="SSF48452">
    <property type="entry name" value="TPR-like"/>
    <property type="match status" value="1"/>
</dbReference>
<dbReference type="GO" id="GO:0015035">
    <property type="term" value="F:protein-disulfide reductase activity"/>
    <property type="evidence" value="ECO:0007669"/>
    <property type="project" value="TreeGrafter"/>
</dbReference>
<feature type="region of interest" description="Disordered" evidence="3">
    <location>
        <begin position="1"/>
        <end position="39"/>
    </location>
</feature>
<dbReference type="Pfam" id="PF14561">
    <property type="entry name" value="TPR_20"/>
    <property type="match status" value="1"/>
</dbReference>
<dbReference type="GO" id="GO:0006950">
    <property type="term" value="P:response to stress"/>
    <property type="evidence" value="ECO:0007669"/>
    <property type="project" value="UniProtKB-ARBA"/>
</dbReference>
<feature type="domain" description="Thioredoxin" evidence="4">
    <location>
        <begin position="43"/>
        <end position="144"/>
    </location>
</feature>
<dbReference type="PANTHER" id="PTHR45663:SF11">
    <property type="entry name" value="GEO12009P1"/>
    <property type="match status" value="1"/>
</dbReference>
<dbReference type="Gene3D" id="1.25.40.10">
    <property type="entry name" value="Tetratricopeptide repeat domain"/>
    <property type="match status" value="1"/>
</dbReference>
<keyword evidence="2" id="KW-0676">Redox-active center</keyword>
<comment type="similarity">
    <text evidence="1">Belongs to the thioredoxin family.</text>
</comment>
<dbReference type="Proteomes" id="UP000000322">
    <property type="component" value="Chromosome"/>
</dbReference>
<dbReference type="RefSeq" id="WP_012866048.1">
    <property type="nucleotide sequence ID" value="NC_013521.1"/>
</dbReference>
<protein>
    <submittedName>
        <fullName evidence="5">Thioredoxin domain-containing protein</fullName>
    </submittedName>
</protein>
<evidence type="ECO:0000256" key="2">
    <source>
        <dbReference type="ARBA" id="ARBA00023284"/>
    </source>
</evidence>
<dbReference type="OrthoDB" id="5181746at2"/>
<accession>D1BCY1</accession>
<dbReference type="InterPro" id="IPR011990">
    <property type="entry name" value="TPR-like_helical_dom_sf"/>
</dbReference>
<organism evidence="5 6">
    <name type="scientific">Sanguibacter keddieii (strain ATCC 51767 / DSM 10542 / NCFB 3025 / ST-74)</name>
    <dbReference type="NCBI Taxonomy" id="446469"/>
    <lineage>
        <taxon>Bacteria</taxon>
        <taxon>Bacillati</taxon>
        <taxon>Actinomycetota</taxon>
        <taxon>Actinomycetes</taxon>
        <taxon>Micrococcales</taxon>
        <taxon>Sanguibacteraceae</taxon>
        <taxon>Sanguibacter</taxon>
    </lineage>
</organism>
<sequence length="313" mass="32921">MSQPGAPGSQFDVRGAVDLSSLGRPSAPPPGTPGGAPAAGGFVVDITDEMFPSVVQQSAQVPVVALLWLPTDAENARLATTLGTLTQEYAGRFLLARIDASAYPQIAQAFQVQGFPTVVAILGQQPVPLFQGVADDAQIRSVLDELLTAAEQNGVTGVLAPPEGQQQVPAPAAEPEPELPPLHRKAYEAIEAGDLELAVAAYEQALREDPRDQLAPAGLAQARLLLRTRDADLAAVRAAAAERPTDVEAQLAVADMDIAGGKVEDALGRLIELVPGADDKDVLRKRLVEYFDLLGPQDPRVSPARRALTNALY</sequence>
<dbReference type="KEGG" id="ske:Sked_10300"/>
<dbReference type="CDD" id="cd02956">
    <property type="entry name" value="ybbN"/>
    <property type="match status" value="1"/>
</dbReference>
<evidence type="ECO:0000259" key="4">
    <source>
        <dbReference type="Pfam" id="PF00085"/>
    </source>
</evidence>
<dbReference type="Pfam" id="PF00085">
    <property type="entry name" value="Thioredoxin"/>
    <property type="match status" value="1"/>
</dbReference>
<dbReference type="PANTHER" id="PTHR45663">
    <property type="entry name" value="GEO12009P1"/>
    <property type="match status" value="1"/>
</dbReference>
<evidence type="ECO:0000313" key="5">
    <source>
        <dbReference type="EMBL" id="ACZ20979.1"/>
    </source>
</evidence>
<keyword evidence="6" id="KW-1185">Reference proteome</keyword>
<dbReference type="InterPro" id="IPR036249">
    <property type="entry name" value="Thioredoxin-like_sf"/>
</dbReference>
<gene>
    <name evidence="5" type="ordered locus">Sked_10300</name>
</gene>
<dbReference type="Gene3D" id="3.40.30.10">
    <property type="entry name" value="Glutaredoxin"/>
    <property type="match status" value="1"/>
</dbReference>
<name>D1BCY1_SANKS</name>
<dbReference type="eggNOG" id="COG3118">
    <property type="taxonomic scope" value="Bacteria"/>
</dbReference>
<evidence type="ECO:0000313" key="6">
    <source>
        <dbReference type="Proteomes" id="UP000000322"/>
    </source>
</evidence>
<proteinExistence type="inferred from homology"/>
<dbReference type="EMBL" id="CP001819">
    <property type="protein sequence ID" value="ACZ20979.1"/>
    <property type="molecule type" value="Genomic_DNA"/>
</dbReference>
<dbReference type="SUPFAM" id="SSF52833">
    <property type="entry name" value="Thioredoxin-like"/>
    <property type="match status" value="1"/>
</dbReference>